<sequence length="867" mass="99949">MDLSQNKLTKTEWNSIEVPVSEQEKAVLKLIDEGATNVNIRVNQHLSMIQYLKLDKNNFNESYLYAKYFQPSLENMVKNRVCVGGVLADTIFKIDKIEQKTLKMMKKADIIRIENMNVEKTRHLIFEYLLIDFCEQLIHKITESVVKQKSSKSAPPTTTPEKSYVYYLYTLIQFKKLSISHINKHITHFVNQVIEYAKTKTNLQDIVRTSPETIEQNPYLLKYDDMTLYVHQKQLFSIMNHNPSAPKLVLYMAPTGTGKTLSPVGLTKNFRVIFVCVARHVGLALAKAAISVEKKIAFAFGCETASDIRLHYFAATDYVRNTKSGGIYKVDNSVGDKVEMIICDVKSYLVAMQYMLAFNEESRIVTYWDEPTITMDYENHDLHETIHQNWMNNKISKMILSCATLPKEHEISESIMDFKCKFEDAEIYTIESYDCKKTISLFDNSGKKVVPHLLFESHEDIMECVRHCENNKSLLRYFDLQEILRLIIYANQHTNALTDRYKIETYFDGDISNITMHSIKLYYLECLQQISPELWASPSFRHLVATQPLEMEFQKMASLNLPPVTKPLSNNSLVRTQSVAYPGGGGAPKTHAAENQGIMLTTTDAHTLTDGPTIYIAEDIKRMGEFFIEQTKIPAHIMSDLLEKIESNNRLQKKIEILEKSLEDKLGSEIEKSKKMEKEQFSGEVRTIMNTINSVRAEFGIVEMDKVFVPNTTQHQQFWTRNENPIKNAFVPRIIETVVKEIMMTDVDTHMKMLLLLGIGMFDKHTNIKYMEIMKKLADEQKLFVIIASSDYIYGTNYQFCHGFVGKDLQNMTQQKIIQAMGRIGRNNIQQTYSVRFRDSDILKSLFMAPSENREAIAMSKLFNSDM</sequence>
<protein>
    <recommendedName>
        <fullName evidence="3">Helicase/UvrB N-terminal domain-containing protein</fullName>
    </recommendedName>
</protein>
<proteinExistence type="predicted"/>
<dbReference type="AlphaFoldDB" id="A0A6C0D5B8"/>
<name>A0A6C0D5B8_9ZZZZ</name>
<dbReference type="SUPFAM" id="SSF52540">
    <property type="entry name" value="P-loop containing nucleoside triphosphate hydrolases"/>
    <property type="match status" value="1"/>
</dbReference>
<accession>A0A6C0D5B8</accession>
<evidence type="ECO:0000256" key="1">
    <source>
        <dbReference type="SAM" id="Coils"/>
    </source>
</evidence>
<dbReference type="InterPro" id="IPR027417">
    <property type="entry name" value="P-loop_NTPase"/>
</dbReference>
<organism evidence="2">
    <name type="scientific">viral metagenome</name>
    <dbReference type="NCBI Taxonomy" id="1070528"/>
    <lineage>
        <taxon>unclassified sequences</taxon>
        <taxon>metagenomes</taxon>
        <taxon>organismal metagenomes</taxon>
    </lineage>
</organism>
<dbReference type="EMBL" id="MN739540">
    <property type="protein sequence ID" value="QHT12018.1"/>
    <property type="molecule type" value="Genomic_DNA"/>
</dbReference>
<evidence type="ECO:0008006" key="3">
    <source>
        <dbReference type="Google" id="ProtNLM"/>
    </source>
</evidence>
<reference evidence="2" key="1">
    <citation type="journal article" date="2020" name="Nature">
        <title>Giant virus diversity and host interactions through global metagenomics.</title>
        <authorList>
            <person name="Schulz F."/>
            <person name="Roux S."/>
            <person name="Paez-Espino D."/>
            <person name="Jungbluth S."/>
            <person name="Walsh D.A."/>
            <person name="Denef V.J."/>
            <person name="McMahon K.D."/>
            <person name="Konstantinidis K.T."/>
            <person name="Eloe-Fadrosh E.A."/>
            <person name="Kyrpides N.C."/>
            <person name="Woyke T."/>
        </authorList>
    </citation>
    <scope>NUCLEOTIDE SEQUENCE</scope>
    <source>
        <strain evidence="2">GVMAG-M-3300023174-124</strain>
    </source>
</reference>
<evidence type="ECO:0000313" key="2">
    <source>
        <dbReference type="EMBL" id="QHT12018.1"/>
    </source>
</evidence>
<feature type="coiled-coil region" evidence="1">
    <location>
        <begin position="641"/>
        <end position="668"/>
    </location>
</feature>
<keyword evidence="1" id="KW-0175">Coiled coil</keyword>